<keyword evidence="2" id="KW-0802">TPR repeat</keyword>
<feature type="compositionally biased region" description="Acidic residues" evidence="3">
    <location>
        <begin position="291"/>
        <end position="301"/>
    </location>
</feature>
<dbReference type="SUPFAM" id="SSF48452">
    <property type="entry name" value="TPR-like"/>
    <property type="match status" value="1"/>
</dbReference>
<keyword evidence="1" id="KW-0677">Repeat</keyword>
<gene>
    <name evidence="4" type="ORF">Rsub_00933</name>
</gene>
<proteinExistence type="predicted"/>
<feature type="region of interest" description="Disordered" evidence="3">
    <location>
        <begin position="287"/>
        <end position="316"/>
    </location>
</feature>
<reference evidence="4 5" key="1">
    <citation type="journal article" date="2018" name="Sci. Rep.">
        <title>Raphidocelis subcapitata (=Pseudokirchneriella subcapitata) provides an insight into genome evolution and environmental adaptations in the Sphaeropleales.</title>
        <authorList>
            <person name="Suzuki S."/>
            <person name="Yamaguchi H."/>
            <person name="Nakajima N."/>
            <person name="Kawachi M."/>
        </authorList>
    </citation>
    <scope>NUCLEOTIDE SEQUENCE [LARGE SCALE GENOMIC DNA]</scope>
    <source>
        <strain evidence="4 5">NIES-35</strain>
    </source>
</reference>
<name>A0A2V0NLE4_9CHLO</name>
<dbReference type="STRING" id="307507.A0A2V0NLE4"/>
<evidence type="ECO:0000313" key="5">
    <source>
        <dbReference type="Proteomes" id="UP000247498"/>
    </source>
</evidence>
<dbReference type="Proteomes" id="UP000247498">
    <property type="component" value="Unassembled WGS sequence"/>
</dbReference>
<evidence type="ECO:0000256" key="2">
    <source>
        <dbReference type="ARBA" id="ARBA00022803"/>
    </source>
</evidence>
<evidence type="ECO:0000313" key="4">
    <source>
        <dbReference type="EMBL" id="GBF88221.1"/>
    </source>
</evidence>
<dbReference type="InterPro" id="IPR019734">
    <property type="entry name" value="TPR_rpt"/>
</dbReference>
<dbReference type="InterPro" id="IPR011990">
    <property type="entry name" value="TPR-like_helical_dom_sf"/>
</dbReference>
<dbReference type="PANTHER" id="PTHR22904:SF523">
    <property type="entry name" value="STRESS-INDUCED-PHOSPHOPROTEIN 1"/>
    <property type="match status" value="1"/>
</dbReference>
<protein>
    <submittedName>
        <fullName evidence="4">Uncharacterized protein</fullName>
    </submittedName>
</protein>
<dbReference type="InParanoid" id="A0A2V0NLE4"/>
<dbReference type="OrthoDB" id="2335338at2759"/>
<evidence type="ECO:0000256" key="3">
    <source>
        <dbReference type="SAM" id="MobiDB-lite"/>
    </source>
</evidence>
<accession>A0A2V0NLE4</accession>
<dbReference type="Gene3D" id="1.25.40.10">
    <property type="entry name" value="Tetratricopeptide repeat domain"/>
    <property type="match status" value="1"/>
</dbReference>
<evidence type="ECO:0000256" key="1">
    <source>
        <dbReference type="ARBA" id="ARBA00022737"/>
    </source>
</evidence>
<dbReference type="SMART" id="SM00028">
    <property type="entry name" value="TPR"/>
    <property type="match status" value="3"/>
</dbReference>
<dbReference type="EMBL" id="BDRX01000004">
    <property type="protein sequence ID" value="GBF88221.1"/>
    <property type="molecule type" value="Genomic_DNA"/>
</dbReference>
<dbReference type="GO" id="GO:0051879">
    <property type="term" value="F:Hsp90 protein binding"/>
    <property type="evidence" value="ECO:0007669"/>
    <property type="project" value="TreeGrafter"/>
</dbReference>
<dbReference type="AlphaFoldDB" id="A0A2V0NLE4"/>
<organism evidence="4 5">
    <name type="scientific">Raphidocelis subcapitata</name>
    <dbReference type="NCBI Taxonomy" id="307507"/>
    <lineage>
        <taxon>Eukaryota</taxon>
        <taxon>Viridiplantae</taxon>
        <taxon>Chlorophyta</taxon>
        <taxon>core chlorophytes</taxon>
        <taxon>Chlorophyceae</taxon>
        <taxon>CS clade</taxon>
        <taxon>Sphaeropleales</taxon>
        <taxon>Selenastraceae</taxon>
        <taxon>Raphidocelis</taxon>
    </lineage>
</organism>
<sequence>MMPFFPSFPGMLPEDNGPFKPEEAARLKKQVSAALDASAPLKQRLDAVAVLNADAGFGSLVREAERAGAVPALATLLLADFPADGDLPASRADADAVAAVKVGRRGPAMVKSKSLRRAAAEALCDMANYPTHVAAMLSAGIFRESGAERLLAALLPRVDWRLRVTEWVTGRDQTYMIAERLVCMCANAMPHVAEAVRRWALSSVLPLVFTHIKTPQHLVNDIATAAFAEAHRRRKARLARLAAPPAGERAARARLGSMRLADAPSGGGAAGFEAGREANGVLDYMPAESDLYGDDSEDEGEGERTDRRGARQAVEEDEVFARDGERAICACQAAWSYWKAEGGEHRDAPNTPDPDRGAPMHMLRGSAYMAAFRLLSAVISLTRPSGGGSLGFPDFEMSELVRLAEEHGAIGKLEGMGCIIPTDLWRGVHGAMRLMYTSHAVTRAPIWRAQLVADARRATELRQAGNEHFSSGRLQEAVVAYVSALRLDSSDSAALNNLALCWLKLGHPGRARWAAQETLRADPANPKAWARYGDCFTAARRPQLAQLCYKQAMALGARKDELEPRLNAAIEGLKGRPAWDVATIPDAAADRDRYRAWLKLPPRSPLDCVNPAAESMEMWGDEFMRVINDSKHIAAFHIKPLSSLAACARKTASDARALPAADESWIVSWSDTPLVSQETGIVKCLLNVQPTYGGEEFGLHMLQVLGVPRTKQVCLAIRAALFHPQYKGRRRRPSDVTIAARLALWGDEITRELRAFSIDNVYVQSQEEARIYCPENDTAADGFNHRGEWEVARAGRLPPPASKERSKA</sequence>
<dbReference type="PANTHER" id="PTHR22904">
    <property type="entry name" value="TPR REPEAT CONTAINING PROTEIN"/>
    <property type="match status" value="1"/>
</dbReference>
<comment type="caution">
    <text evidence="4">The sequence shown here is derived from an EMBL/GenBank/DDBJ whole genome shotgun (WGS) entry which is preliminary data.</text>
</comment>
<keyword evidence="5" id="KW-1185">Reference proteome</keyword>